<dbReference type="InterPro" id="IPR036291">
    <property type="entry name" value="NAD(P)-bd_dom_sf"/>
</dbReference>
<dbReference type="GO" id="GO:0016491">
    <property type="term" value="F:oxidoreductase activity"/>
    <property type="evidence" value="ECO:0007669"/>
    <property type="project" value="UniProtKB-KW"/>
</dbReference>
<dbReference type="InParanoid" id="A0A1C7N1L9"/>
<dbReference type="InterPro" id="IPR013154">
    <property type="entry name" value="ADH-like_N"/>
</dbReference>
<proteinExistence type="predicted"/>
<dbReference type="PANTHER" id="PTHR43401">
    <property type="entry name" value="L-THREONINE 3-DEHYDROGENASE"/>
    <property type="match status" value="1"/>
</dbReference>
<dbReference type="Gene3D" id="3.40.50.720">
    <property type="entry name" value="NAD(P)-binding Rossmann-like Domain"/>
    <property type="match status" value="1"/>
</dbReference>
<dbReference type="STRING" id="101091.A0A1C7N1L9"/>
<gene>
    <name evidence="5" type="primary">tdh_3</name>
    <name evidence="5" type="ORF">A0J61_08947</name>
</gene>
<reference evidence="5 6" key="1">
    <citation type="submission" date="2016-03" db="EMBL/GenBank/DDBJ databases">
        <title>Choanephora cucurbitarum.</title>
        <authorList>
            <person name="Min B."/>
            <person name="Park H."/>
            <person name="Park J.-H."/>
            <person name="Shin H.-D."/>
            <person name="Choi I.-G."/>
        </authorList>
    </citation>
    <scope>NUCLEOTIDE SEQUENCE [LARGE SCALE GENOMIC DNA]</scope>
    <source>
        <strain evidence="5 6">KUS-F28377</strain>
    </source>
</reference>
<accession>A0A1C7N1L9</accession>
<comment type="caution">
    <text evidence="5">The sequence shown here is derived from an EMBL/GenBank/DDBJ whole genome shotgun (WGS) entry which is preliminary data.</text>
</comment>
<evidence type="ECO:0000313" key="6">
    <source>
        <dbReference type="Proteomes" id="UP000093000"/>
    </source>
</evidence>
<keyword evidence="6" id="KW-1185">Reference proteome</keyword>
<dbReference type="EMBL" id="LUGH01000741">
    <property type="protein sequence ID" value="OBZ83000.1"/>
    <property type="molecule type" value="Genomic_DNA"/>
</dbReference>
<evidence type="ECO:0000256" key="2">
    <source>
        <dbReference type="ARBA" id="ARBA00022833"/>
    </source>
</evidence>
<evidence type="ECO:0000256" key="1">
    <source>
        <dbReference type="ARBA" id="ARBA00022723"/>
    </source>
</evidence>
<feature type="domain" description="Enoyl reductase (ER)" evidence="4">
    <location>
        <begin position="14"/>
        <end position="340"/>
    </location>
</feature>
<dbReference type="InterPro" id="IPR011032">
    <property type="entry name" value="GroES-like_sf"/>
</dbReference>
<name>A0A1C7N1L9_9FUNG</name>
<dbReference type="Pfam" id="PF08240">
    <property type="entry name" value="ADH_N"/>
    <property type="match status" value="1"/>
</dbReference>
<dbReference type="Pfam" id="PF00107">
    <property type="entry name" value="ADH_zinc_N"/>
    <property type="match status" value="1"/>
</dbReference>
<protein>
    <submittedName>
        <fullName evidence="5">L-threonine 3-dehydrogenase</fullName>
    </submittedName>
</protein>
<dbReference type="InterPro" id="IPR013149">
    <property type="entry name" value="ADH-like_C"/>
</dbReference>
<sequence length="342" mass="36546">MSTTTKEMTVATWQTVGSIDVINKHVPALKPGELLIRVAASGICGTDLHISRGETPNATKNVVIGHEFSGYVEQIHPDTKSLVKVGDLVSIDPNMPCNQCSFCRNQKYHLCNNLSCIGVSIDGGMSQYVAVPVRAAIAVPKHVSPEVAALAEPLSCVVHAVDQGSIKTGDSVLVIGAGPIGLMTMALAGQSGGRVTVIEPNEMRRKKAVELFGAAEAYAPGELGPVNGVLGEGYDVVFECVGRADTCSDAVHFAKAGGHVVWVGVTKMEDRVSISPFDIYRRELTITSTYTNPYGIDRAVKILAEGRINWNNLISHSFSLSQFDEAWKVFLEGTGLKVVIKP</sequence>
<dbReference type="SMART" id="SM00829">
    <property type="entry name" value="PKS_ER"/>
    <property type="match status" value="1"/>
</dbReference>
<dbReference type="AlphaFoldDB" id="A0A1C7N1L9"/>
<dbReference type="InterPro" id="IPR020843">
    <property type="entry name" value="ER"/>
</dbReference>
<evidence type="ECO:0000256" key="3">
    <source>
        <dbReference type="ARBA" id="ARBA00023002"/>
    </source>
</evidence>
<dbReference type="SUPFAM" id="SSF51735">
    <property type="entry name" value="NAD(P)-binding Rossmann-fold domains"/>
    <property type="match status" value="1"/>
</dbReference>
<dbReference type="Gene3D" id="3.90.180.10">
    <property type="entry name" value="Medium-chain alcohol dehydrogenases, catalytic domain"/>
    <property type="match status" value="1"/>
</dbReference>
<organism evidence="5 6">
    <name type="scientific">Choanephora cucurbitarum</name>
    <dbReference type="NCBI Taxonomy" id="101091"/>
    <lineage>
        <taxon>Eukaryota</taxon>
        <taxon>Fungi</taxon>
        <taxon>Fungi incertae sedis</taxon>
        <taxon>Mucoromycota</taxon>
        <taxon>Mucoromycotina</taxon>
        <taxon>Mucoromycetes</taxon>
        <taxon>Mucorales</taxon>
        <taxon>Mucorineae</taxon>
        <taxon>Choanephoraceae</taxon>
        <taxon>Choanephoroideae</taxon>
        <taxon>Choanephora</taxon>
    </lineage>
</organism>
<keyword evidence="2" id="KW-0862">Zinc</keyword>
<dbReference type="Proteomes" id="UP000093000">
    <property type="component" value="Unassembled WGS sequence"/>
</dbReference>
<dbReference type="InterPro" id="IPR050129">
    <property type="entry name" value="Zn_alcohol_dh"/>
</dbReference>
<evidence type="ECO:0000259" key="4">
    <source>
        <dbReference type="SMART" id="SM00829"/>
    </source>
</evidence>
<dbReference type="OrthoDB" id="3941538at2759"/>
<dbReference type="GO" id="GO:0046872">
    <property type="term" value="F:metal ion binding"/>
    <property type="evidence" value="ECO:0007669"/>
    <property type="project" value="UniProtKB-KW"/>
</dbReference>
<dbReference type="PANTHER" id="PTHR43401:SF2">
    <property type="entry name" value="L-THREONINE 3-DEHYDROGENASE"/>
    <property type="match status" value="1"/>
</dbReference>
<keyword evidence="3" id="KW-0560">Oxidoreductase</keyword>
<evidence type="ECO:0000313" key="5">
    <source>
        <dbReference type="EMBL" id="OBZ83000.1"/>
    </source>
</evidence>
<dbReference type="SUPFAM" id="SSF50129">
    <property type="entry name" value="GroES-like"/>
    <property type="match status" value="1"/>
</dbReference>
<keyword evidence="1" id="KW-0479">Metal-binding</keyword>